<sequence length="186" mass="22128">MVDLSFDFIFIQFPLFHLRDKEFPDARHAAQPHRMFTAIPSVKIANHAHALGIWRPDSKQRTFYAIQCHQMTTEFIINTIVFPFAEEIHIIFAYHRHKRIDIIKPPPLAVIRHDFQLIAKKFLMLREDCFKKISIGQAFHLMKPVFSHDIDIRFADIQKIRPHCDRAISIIFHAMHSKHRKWVLML</sequence>
<evidence type="ECO:0000313" key="2">
    <source>
        <dbReference type="Proteomes" id="UP000030700"/>
    </source>
</evidence>
<organism evidence="1 2">
    <name type="scientific">Candidatus Moduliflexus flocculans</name>
    <dbReference type="NCBI Taxonomy" id="1499966"/>
    <lineage>
        <taxon>Bacteria</taxon>
        <taxon>Candidatus Moduliflexota</taxon>
        <taxon>Candidatus Moduliflexia</taxon>
        <taxon>Candidatus Moduliflexales</taxon>
        <taxon>Candidatus Moduliflexaceae</taxon>
    </lineage>
</organism>
<dbReference type="HOGENOM" id="CLU_1451770_0_0_0"/>
<gene>
    <name evidence="1" type="ORF">U14_00343</name>
</gene>
<proteinExistence type="predicted"/>
<name>A0A0S6VPW7_9BACT</name>
<reference evidence="1 2" key="1">
    <citation type="journal article" date="2015" name="PeerJ">
        <title>First genomic representation of candidate bacterial phylum KSB3 points to enhanced environmental sensing as a trigger of wastewater bulking.</title>
        <authorList>
            <person name="Sekiguchi Y."/>
            <person name="Ohashi A."/>
            <person name="Parks D.H."/>
            <person name="Yamauchi T."/>
            <person name="Tyson G.W."/>
            <person name="Hugenholtz P."/>
        </authorList>
    </citation>
    <scope>NUCLEOTIDE SEQUENCE [LARGE SCALE GENOMIC DNA]</scope>
</reference>
<dbReference type="EMBL" id="DF820455">
    <property type="protein sequence ID" value="GAK49125.1"/>
    <property type="molecule type" value="Genomic_DNA"/>
</dbReference>
<dbReference type="Proteomes" id="UP000030700">
    <property type="component" value="Unassembled WGS sequence"/>
</dbReference>
<protein>
    <submittedName>
        <fullName evidence="1">Uncharacterized protein</fullName>
    </submittedName>
</protein>
<keyword evidence="2" id="KW-1185">Reference proteome</keyword>
<dbReference type="AlphaFoldDB" id="A0A0S6VPW7"/>
<evidence type="ECO:0000313" key="1">
    <source>
        <dbReference type="EMBL" id="GAK49125.1"/>
    </source>
</evidence>
<accession>A0A0S6VPW7</accession>